<comment type="caution">
    <text evidence="7">The sequence shown here is derived from an EMBL/GenBank/DDBJ whole genome shotgun (WGS) entry which is preliminary data.</text>
</comment>
<keyword evidence="4 6" id="KW-0472">Membrane</keyword>
<feature type="region of interest" description="Disordered" evidence="5">
    <location>
        <begin position="138"/>
        <end position="237"/>
    </location>
</feature>
<evidence type="ECO:0000256" key="6">
    <source>
        <dbReference type="SAM" id="Phobius"/>
    </source>
</evidence>
<keyword evidence="3 6" id="KW-1133">Transmembrane helix</keyword>
<dbReference type="PANTHER" id="PTHR39157:SF1">
    <property type="entry name" value="DOXX FAMILY PROTEIN"/>
    <property type="match status" value="1"/>
</dbReference>
<feature type="transmembrane region" description="Helical" evidence="6">
    <location>
        <begin position="309"/>
        <end position="331"/>
    </location>
</feature>
<name>A0ABN3HTE9_9ACTN</name>
<organism evidence="7 8">
    <name type="scientific">Streptomyces glaucosporus</name>
    <dbReference type="NCBI Taxonomy" id="284044"/>
    <lineage>
        <taxon>Bacteria</taxon>
        <taxon>Bacillati</taxon>
        <taxon>Actinomycetota</taxon>
        <taxon>Actinomycetes</taxon>
        <taxon>Kitasatosporales</taxon>
        <taxon>Streptomycetaceae</taxon>
        <taxon>Streptomyces</taxon>
    </lineage>
</organism>
<dbReference type="RefSeq" id="WP_425576232.1">
    <property type="nucleotide sequence ID" value="NZ_BAAATJ010000002.1"/>
</dbReference>
<comment type="subcellular location">
    <subcellularLocation>
        <location evidence="1">Membrane</location>
        <topology evidence="1">Multi-pass membrane protein</topology>
    </subcellularLocation>
</comment>
<evidence type="ECO:0000313" key="8">
    <source>
        <dbReference type="Proteomes" id="UP001500058"/>
    </source>
</evidence>
<feature type="transmembrane region" description="Helical" evidence="6">
    <location>
        <begin position="363"/>
        <end position="382"/>
    </location>
</feature>
<proteinExistence type="predicted"/>
<evidence type="ECO:0000256" key="4">
    <source>
        <dbReference type="ARBA" id="ARBA00023136"/>
    </source>
</evidence>
<evidence type="ECO:0000256" key="3">
    <source>
        <dbReference type="ARBA" id="ARBA00022989"/>
    </source>
</evidence>
<gene>
    <name evidence="7" type="ORF">GCM10010420_07490</name>
</gene>
<keyword evidence="2 6" id="KW-0812">Transmembrane</keyword>
<feature type="compositionally biased region" description="Pro residues" evidence="5">
    <location>
        <begin position="522"/>
        <end position="533"/>
    </location>
</feature>
<dbReference type="PANTHER" id="PTHR39157">
    <property type="entry name" value="INTEGRAL MEMBRANE PROTEIN-RELATED"/>
    <property type="match status" value="1"/>
</dbReference>
<feature type="compositionally biased region" description="Gly residues" evidence="5">
    <location>
        <begin position="563"/>
        <end position="577"/>
    </location>
</feature>
<feature type="region of interest" description="Disordered" evidence="5">
    <location>
        <begin position="1"/>
        <end position="32"/>
    </location>
</feature>
<feature type="transmembrane region" description="Helical" evidence="6">
    <location>
        <begin position="245"/>
        <end position="267"/>
    </location>
</feature>
<dbReference type="Pfam" id="PF07681">
    <property type="entry name" value="DoxX"/>
    <property type="match status" value="1"/>
</dbReference>
<evidence type="ECO:0000313" key="7">
    <source>
        <dbReference type="EMBL" id="GAA2387048.1"/>
    </source>
</evidence>
<evidence type="ECO:0000256" key="2">
    <source>
        <dbReference type="ARBA" id="ARBA00022692"/>
    </source>
</evidence>
<feature type="transmembrane region" description="Helical" evidence="6">
    <location>
        <begin position="338"/>
        <end position="357"/>
    </location>
</feature>
<feature type="compositionally biased region" description="Low complexity" evidence="5">
    <location>
        <begin position="510"/>
        <end position="521"/>
    </location>
</feature>
<keyword evidence="8" id="KW-1185">Reference proteome</keyword>
<feature type="compositionally biased region" description="Low complexity" evidence="5">
    <location>
        <begin position="464"/>
        <end position="499"/>
    </location>
</feature>
<feature type="compositionally biased region" description="Polar residues" evidence="5">
    <location>
        <begin position="1"/>
        <end position="12"/>
    </location>
</feature>
<evidence type="ECO:0000256" key="1">
    <source>
        <dbReference type="ARBA" id="ARBA00004141"/>
    </source>
</evidence>
<dbReference type="EMBL" id="BAAATJ010000002">
    <property type="protein sequence ID" value="GAA2387048.1"/>
    <property type="molecule type" value="Genomic_DNA"/>
</dbReference>
<evidence type="ECO:0000256" key="5">
    <source>
        <dbReference type="SAM" id="MobiDB-lite"/>
    </source>
</evidence>
<feature type="compositionally biased region" description="Gly residues" evidence="5">
    <location>
        <begin position="537"/>
        <end position="554"/>
    </location>
</feature>
<feature type="transmembrane region" description="Helical" evidence="6">
    <location>
        <begin position="412"/>
        <end position="433"/>
    </location>
</feature>
<dbReference type="Proteomes" id="UP001500058">
    <property type="component" value="Unassembled WGS sequence"/>
</dbReference>
<accession>A0ABN3HTE9</accession>
<dbReference type="InterPro" id="IPR032808">
    <property type="entry name" value="DoxX"/>
</dbReference>
<protein>
    <submittedName>
        <fullName evidence="7">DoxX family membrane protein</fullName>
    </submittedName>
</protein>
<feature type="region of interest" description="Disordered" evidence="5">
    <location>
        <begin position="440"/>
        <end position="577"/>
    </location>
</feature>
<feature type="compositionally biased region" description="Acidic residues" evidence="5">
    <location>
        <begin position="216"/>
        <end position="225"/>
    </location>
</feature>
<reference evidence="7 8" key="1">
    <citation type="journal article" date="2019" name="Int. J. Syst. Evol. Microbiol.">
        <title>The Global Catalogue of Microorganisms (GCM) 10K type strain sequencing project: providing services to taxonomists for standard genome sequencing and annotation.</title>
        <authorList>
            <consortium name="The Broad Institute Genomics Platform"/>
            <consortium name="The Broad Institute Genome Sequencing Center for Infectious Disease"/>
            <person name="Wu L."/>
            <person name="Ma J."/>
        </authorList>
    </citation>
    <scope>NUCLEOTIDE SEQUENCE [LARGE SCALE GENOMIC DNA]</scope>
    <source>
        <strain evidence="7 8">JCM 6921</strain>
    </source>
</reference>
<sequence length="577" mass="59421">MDTRTPGTQSPGSGRRPEEAPGGKSRGFFDDEPVLSTVKVPSDPAEVVVNHASFRVRLASPPSRLPRARVPVGAETLSAVRGAVPVRRAARRRTPVVWSGRTEPGDVRATRLLQAVRRANIEGEALNATTQVLPRVVPGAAPPPDDGPRTAAVATDDGPPTIIAPRAPQPPEHLPLGRPLLDGVRPAEGAYDLPDDEPHDGRDDLSYGPHHPYDLYEADDGEDGDAGGSPRRELPRHGYYPGRRMNLGVVLLPLRIFLGFISVYAGMGKLCDPVYFDGGERGSLVSWLNSLEPWAVAEPLHAFALAHPVGAGLFVAFLQIVVGVLTVLGLWQRAAAGAGALLSVTLIVTVSWRTVPVYDAPDIIYLAAWSPLVIAGAPYYSLDARLAGEAWRTLGPRVEVWELRRRVLRRGAVVATVVLGLTLLIGSVMGSAVRSARVATVPEPGGPLTNNQPGSPLPRKSGERPSPSTSGTGSGRPDASASAEPSPSASSPGATVPSAGDTGGGAQPDSPSQQQTVQAPQRPAPPVPVPDTPADPGGTGGSGDTGTSGGTGGGDDGDDGADSGDGGGGGALGGLLG</sequence>